<evidence type="ECO:0000313" key="1">
    <source>
        <dbReference type="EMBL" id="RRH75119.1"/>
    </source>
</evidence>
<proteinExistence type="predicted"/>
<keyword evidence="2" id="KW-1185">Reference proteome</keyword>
<protein>
    <submittedName>
        <fullName evidence="1">DUF1289 domain-containing protein</fullName>
    </submittedName>
</protein>
<dbReference type="PANTHER" id="PTHR35175">
    <property type="entry name" value="DUF1289 DOMAIN-CONTAINING PROTEIN"/>
    <property type="match status" value="1"/>
</dbReference>
<reference evidence="1 2" key="1">
    <citation type="submission" date="2018-11" db="EMBL/GenBank/DDBJ databases">
        <title>Gemmobacter sp. nov., YIM 102744-1 draft genome.</title>
        <authorList>
            <person name="Li G."/>
            <person name="Jiang Y."/>
        </authorList>
    </citation>
    <scope>NUCLEOTIDE SEQUENCE [LARGE SCALE GENOMIC DNA]</scope>
    <source>
        <strain evidence="1 2">YIM 102744-1</strain>
    </source>
</reference>
<sequence>MNAVESPCTNICTLRDDGLCAGCWRSLDEIVAWSALTSAERLGIMAELAARAAAATDEAVISNFPSAG</sequence>
<organism evidence="1 2">
    <name type="scientific">Falsigemmobacter faecalis</name>
    <dbReference type="NCBI Taxonomy" id="2488730"/>
    <lineage>
        <taxon>Bacteria</taxon>
        <taxon>Pseudomonadati</taxon>
        <taxon>Pseudomonadota</taxon>
        <taxon>Alphaproteobacteria</taxon>
        <taxon>Rhodobacterales</taxon>
        <taxon>Paracoccaceae</taxon>
        <taxon>Falsigemmobacter</taxon>
    </lineage>
</organism>
<dbReference type="EMBL" id="RRAZ01000011">
    <property type="protein sequence ID" value="RRH75119.1"/>
    <property type="molecule type" value="Genomic_DNA"/>
</dbReference>
<dbReference type="PANTHER" id="PTHR35175:SF2">
    <property type="entry name" value="DUF1289 DOMAIN-CONTAINING PROTEIN"/>
    <property type="match status" value="1"/>
</dbReference>
<dbReference type="OrthoDB" id="9811423at2"/>
<gene>
    <name evidence="1" type="ORF">EG244_09035</name>
</gene>
<dbReference type="Proteomes" id="UP000282125">
    <property type="component" value="Unassembled WGS sequence"/>
</dbReference>
<dbReference type="AlphaFoldDB" id="A0A3P3DLJ1"/>
<accession>A0A3P3DLJ1</accession>
<evidence type="ECO:0000313" key="2">
    <source>
        <dbReference type="Proteomes" id="UP000282125"/>
    </source>
</evidence>
<dbReference type="InterPro" id="IPR010710">
    <property type="entry name" value="DUF1289"/>
</dbReference>
<comment type="caution">
    <text evidence="1">The sequence shown here is derived from an EMBL/GenBank/DDBJ whole genome shotgun (WGS) entry which is preliminary data.</text>
</comment>
<name>A0A3P3DLJ1_9RHOB</name>
<dbReference type="Pfam" id="PF06945">
    <property type="entry name" value="DUF1289"/>
    <property type="match status" value="1"/>
</dbReference>